<evidence type="ECO:0000313" key="4">
    <source>
        <dbReference type="Proteomes" id="UP001646157"/>
    </source>
</evidence>
<dbReference type="SUPFAM" id="SSF53448">
    <property type="entry name" value="Nucleotide-diphospho-sugar transferases"/>
    <property type="match status" value="1"/>
</dbReference>
<dbReference type="PANTHER" id="PTHR22916:SF3">
    <property type="entry name" value="UDP-GLCNAC:BETAGAL BETA-1,3-N-ACETYLGLUCOSAMINYLTRANSFERASE-LIKE PROTEIN 1"/>
    <property type="match status" value="1"/>
</dbReference>
<gene>
    <name evidence="3" type="ORF">JOC86_003478</name>
</gene>
<dbReference type="EMBL" id="JAFBDZ010000003">
    <property type="protein sequence ID" value="MBM7586926.1"/>
    <property type="molecule type" value="Genomic_DNA"/>
</dbReference>
<reference evidence="3 4" key="1">
    <citation type="submission" date="2021-01" db="EMBL/GenBank/DDBJ databases">
        <title>Genomic Encyclopedia of Type Strains, Phase IV (KMG-IV): sequencing the most valuable type-strain genomes for metagenomic binning, comparative biology and taxonomic classification.</title>
        <authorList>
            <person name="Goeker M."/>
        </authorList>
    </citation>
    <scope>NUCLEOTIDE SEQUENCE [LARGE SCALE GENOMIC DNA]</scope>
    <source>
        <strain evidence="3 4">DSM 24834</strain>
    </source>
</reference>
<dbReference type="RefSeq" id="WP_205174093.1">
    <property type="nucleotide sequence ID" value="NZ_JAFBDZ010000003.1"/>
</dbReference>
<evidence type="ECO:0000256" key="1">
    <source>
        <dbReference type="ARBA" id="ARBA00006739"/>
    </source>
</evidence>
<evidence type="ECO:0000313" key="3">
    <source>
        <dbReference type="EMBL" id="MBM7586926.1"/>
    </source>
</evidence>
<protein>
    <submittedName>
        <fullName evidence="3">Glycosyltransferase involved in cell wall biosynthesis</fullName>
    </submittedName>
</protein>
<sequence length="233" mass="27478">MKVSIIIPFYNCPYVDQAINSALNQSYKNIEVILVDDGSTQYVEKIKPYLNRIKYLKKANGGTASALNHGIRHATGQYFAWLSSDDIFLKDKVERQLAFMNRTGALISYTAFTKIDANNNVINHIHYGQMNRADFMEQLLRGCPINGCTVMIDINLLNKVGMFDVNYKYSQDYEMWCRMLLHTHIYYYNEPLTLYRVHNAMGSVKYRSRMSREEELVKYRYNKYFQVYKHKYK</sequence>
<proteinExistence type="inferred from homology"/>
<comment type="similarity">
    <text evidence="1">Belongs to the glycosyltransferase 2 family.</text>
</comment>
<feature type="domain" description="Glycosyltransferase 2-like" evidence="2">
    <location>
        <begin position="4"/>
        <end position="136"/>
    </location>
</feature>
<dbReference type="InterPro" id="IPR029044">
    <property type="entry name" value="Nucleotide-diphossugar_trans"/>
</dbReference>
<evidence type="ECO:0000259" key="2">
    <source>
        <dbReference type="Pfam" id="PF00535"/>
    </source>
</evidence>
<dbReference type="Pfam" id="PF00535">
    <property type="entry name" value="Glycos_transf_2"/>
    <property type="match status" value="1"/>
</dbReference>
<organism evidence="3 4">
    <name type="scientific">Rossellomorea pakistanensis</name>
    <dbReference type="NCBI Taxonomy" id="992288"/>
    <lineage>
        <taxon>Bacteria</taxon>
        <taxon>Bacillati</taxon>
        <taxon>Bacillota</taxon>
        <taxon>Bacilli</taxon>
        <taxon>Bacillales</taxon>
        <taxon>Bacillaceae</taxon>
        <taxon>Rossellomorea</taxon>
    </lineage>
</organism>
<dbReference type="Proteomes" id="UP001646157">
    <property type="component" value="Unassembled WGS sequence"/>
</dbReference>
<dbReference type="Gene3D" id="3.90.550.10">
    <property type="entry name" value="Spore Coat Polysaccharide Biosynthesis Protein SpsA, Chain A"/>
    <property type="match status" value="1"/>
</dbReference>
<dbReference type="InterPro" id="IPR001173">
    <property type="entry name" value="Glyco_trans_2-like"/>
</dbReference>
<dbReference type="PANTHER" id="PTHR22916">
    <property type="entry name" value="GLYCOSYLTRANSFERASE"/>
    <property type="match status" value="1"/>
</dbReference>
<comment type="caution">
    <text evidence="3">The sequence shown here is derived from an EMBL/GenBank/DDBJ whole genome shotgun (WGS) entry which is preliminary data.</text>
</comment>
<name>A0ABS2NGF0_9BACI</name>
<accession>A0ABS2NGF0</accession>
<keyword evidence="4" id="KW-1185">Reference proteome</keyword>